<name>A0A1N6EPA5_9BACT</name>
<reference evidence="2" key="1">
    <citation type="submission" date="2016-11" db="EMBL/GenBank/DDBJ databases">
        <authorList>
            <person name="Varghese N."/>
            <person name="Submissions S."/>
        </authorList>
    </citation>
    <scope>NUCLEOTIDE SEQUENCE [LARGE SCALE GENOMIC DNA]</scope>
    <source>
        <strain evidence="2">DSM 24787</strain>
    </source>
</reference>
<dbReference type="Gene3D" id="1.20.5.320">
    <property type="entry name" value="6-Phosphogluconate Dehydrogenase, domain 3"/>
    <property type="match status" value="1"/>
</dbReference>
<dbReference type="STRING" id="536979.SAMN04488055_1741"/>
<keyword evidence="2" id="KW-1185">Reference proteome</keyword>
<protein>
    <recommendedName>
        <fullName evidence="3">Collagen triple helix repeat-containing protein</fullName>
    </recommendedName>
</protein>
<sequence>MFMISCGKEGAAGPEGPAGPVGPKGDAGSGSVIYSAWLDVSFKADTIHLANGTIDTVGFYTTIDAPKLTLALLSKADVKVYVNTNDASDPEIYPLPYNAISGLYISVMAYTQKIQLYSNADVGTVSANGKKYQQYRYMIVPGDVTARSASPVNWSDYAAVQVYLGLKD</sequence>
<evidence type="ECO:0008006" key="3">
    <source>
        <dbReference type="Google" id="ProtNLM"/>
    </source>
</evidence>
<organism evidence="1 2">
    <name type="scientific">Chitinophaga niabensis</name>
    <dbReference type="NCBI Taxonomy" id="536979"/>
    <lineage>
        <taxon>Bacteria</taxon>
        <taxon>Pseudomonadati</taxon>
        <taxon>Bacteroidota</taxon>
        <taxon>Chitinophagia</taxon>
        <taxon>Chitinophagales</taxon>
        <taxon>Chitinophagaceae</taxon>
        <taxon>Chitinophaga</taxon>
    </lineage>
</organism>
<dbReference type="Proteomes" id="UP000185003">
    <property type="component" value="Unassembled WGS sequence"/>
</dbReference>
<proteinExistence type="predicted"/>
<gene>
    <name evidence="1" type="ORF">SAMN04488055_1741</name>
</gene>
<evidence type="ECO:0000313" key="1">
    <source>
        <dbReference type="EMBL" id="SIN84797.1"/>
    </source>
</evidence>
<dbReference type="EMBL" id="FSRA01000001">
    <property type="protein sequence ID" value="SIN84797.1"/>
    <property type="molecule type" value="Genomic_DNA"/>
</dbReference>
<accession>A0A1N6EPA5</accession>
<evidence type="ECO:0000313" key="2">
    <source>
        <dbReference type="Proteomes" id="UP000185003"/>
    </source>
</evidence>
<dbReference type="AlphaFoldDB" id="A0A1N6EPA5"/>